<feature type="region of interest" description="Disordered" evidence="1">
    <location>
        <begin position="66"/>
        <end position="142"/>
    </location>
</feature>
<feature type="compositionally biased region" description="Basic residues" evidence="1">
    <location>
        <begin position="113"/>
        <end position="127"/>
    </location>
</feature>
<dbReference type="EMBL" id="BGPR01005042">
    <property type="protein sequence ID" value="GBN06217.1"/>
    <property type="molecule type" value="Genomic_DNA"/>
</dbReference>
<dbReference type="AlphaFoldDB" id="A0A4Y2KX82"/>
<keyword evidence="4" id="KW-1185">Reference proteome</keyword>
<feature type="compositionally biased region" description="Basic residues" evidence="1">
    <location>
        <begin position="84"/>
        <end position="94"/>
    </location>
</feature>
<evidence type="ECO:0000256" key="1">
    <source>
        <dbReference type="SAM" id="MobiDB-lite"/>
    </source>
</evidence>
<keyword evidence="2" id="KW-1133">Transmembrane helix</keyword>
<keyword evidence="2" id="KW-0472">Membrane</keyword>
<reference evidence="3 4" key="1">
    <citation type="journal article" date="2019" name="Sci. Rep.">
        <title>Orb-weaving spider Araneus ventricosus genome elucidates the spidroin gene catalogue.</title>
        <authorList>
            <person name="Kono N."/>
            <person name="Nakamura H."/>
            <person name="Ohtoshi R."/>
            <person name="Moran D.A.P."/>
            <person name="Shinohara A."/>
            <person name="Yoshida Y."/>
            <person name="Fujiwara M."/>
            <person name="Mori M."/>
            <person name="Tomita M."/>
            <person name="Arakawa K."/>
        </authorList>
    </citation>
    <scope>NUCLEOTIDE SEQUENCE [LARGE SCALE GENOMIC DNA]</scope>
</reference>
<evidence type="ECO:0000313" key="4">
    <source>
        <dbReference type="Proteomes" id="UP000499080"/>
    </source>
</evidence>
<feature type="transmembrane region" description="Helical" evidence="2">
    <location>
        <begin position="153"/>
        <end position="174"/>
    </location>
</feature>
<comment type="caution">
    <text evidence="3">The sequence shown here is derived from an EMBL/GenBank/DDBJ whole genome shotgun (WGS) entry which is preliminary data.</text>
</comment>
<proteinExistence type="predicted"/>
<dbReference type="OrthoDB" id="6432933at2759"/>
<protein>
    <submittedName>
        <fullName evidence="3">Uncharacterized protein</fullName>
    </submittedName>
</protein>
<sequence>MSNKQTNYLTDMTETCHLHIPCQCKSRCSAKSHSSSCLSSQYENQYFEGGGKGPLWFTREEEFPRLLTTPPSSREPDTSEVAPKKKRRKRKKKSFAIDVVTGASRVRSGSDRKNHRCHRGSGCKRQRLHSEDSSNKRSSGLGRDFEHSKRARLAVVVVAFSLILLSFLLVGLTLRMAPIIDELAEGKSDLWAKLGMVDLAGHNCSTKTIPRLSSANFSWGFCHRFEPFFF</sequence>
<keyword evidence="2" id="KW-0812">Transmembrane</keyword>
<dbReference type="Proteomes" id="UP000499080">
    <property type="component" value="Unassembled WGS sequence"/>
</dbReference>
<evidence type="ECO:0000313" key="3">
    <source>
        <dbReference type="EMBL" id="GBN06217.1"/>
    </source>
</evidence>
<accession>A0A4Y2KX82</accession>
<gene>
    <name evidence="3" type="ORF">AVEN_160953_1</name>
</gene>
<name>A0A4Y2KX82_ARAVE</name>
<organism evidence="3 4">
    <name type="scientific">Araneus ventricosus</name>
    <name type="common">Orbweaver spider</name>
    <name type="synonym">Epeira ventricosa</name>
    <dbReference type="NCBI Taxonomy" id="182803"/>
    <lineage>
        <taxon>Eukaryota</taxon>
        <taxon>Metazoa</taxon>
        <taxon>Ecdysozoa</taxon>
        <taxon>Arthropoda</taxon>
        <taxon>Chelicerata</taxon>
        <taxon>Arachnida</taxon>
        <taxon>Araneae</taxon>
        <taxon>Araneomorphae</taxon>
        <taxon>Entelegynae</taxon>
        <taxon>Araneoidea</taxon>
        <taxon>Araneidae</taxon>
        <taxon>Araneus</taxon>
    </lineage>
</organism>
<evidence type="ECO:0000256" key="2">
    <source>
        <dbReference type="SAM" id="Phobius"/>
    </source>
</evidence>